<dbReference type="InParanoid" id="A0A7N2M3D9"/>
<keyword evidence="3" id="KW-1185">Reference proteome</keyword>
<evidence type="ECO:0000313" key="2">
    <source>
        <dbReference type="EnsemblPlants" id="QL07p012152:mrna"/>
    </source>
</evidence>
<name>A0A7N2M3D9_QUELO</name>
<dbReference type="PANTHER" id="PTHR31170">
    <property type="entry name" value="BNAC04G53230D PROTEIN"/>
    <property type="match status" value="1"/>
</dbReference>
<sequence length="501" mass="57945">MIDDNTLCLKPFFKTTVSSSLQQIFNEVHWRVLEVLVCVDKEFMKSPLKDSRGSWGLCGKKANAAFAEVLMLRGHKHYRKYCEPRVVSLGPIHHGKSKYQLTEEYKLMLADKFIGKTGRTVEELYGIIEDNIKELRECYDEKVTRKYSDEDLAWMLFVDGCATLQFIDLVAHPDQKVKDFKIKNDQVAFVEQDLFLLENQLPYQLLDYLVTNTQNSEHRESLKTSIQSFINMHSRPVEDTKPPSDEDTKPPFDENAVHLLDLLRKRLLGKTGKEEDSTEEDKSGEKRPCCFWKTVTDKHSSKHKKDKKGQNSRKDWHSFRNVQELREVGIHLETSQSSCLGEIKFTKKWNFYPGILQLPPITVDDSTGPKFFNLIAYEMCPDFENDFGITSYISFLDSLIDEPKDVIDLRKAGILRNLLGSDEEVALVFNEIGTDLVPNPVMYREVRVQIQNYIEMKSMTWISQVIHTHFDSPWTVIAFLAAFFVLGLSVVQTVYSILAYY</sequence>
<reference evidence="2 3" key="1">
    <citation type="journal article" date="2016" name="G3 (Bethesda)">
        <title>First Draft Assembly and Annotation of the Genome of a California Endemic Oak Quercus lobata Nee (Fagaceae).</title>
        <authorList>
            <person name="Sork V.L."/>
            <person name="Fitz-Gibbon S.T."/>
            <person name="Puiu D."/>
            <person name="Crepeau M."/>
            <person name="Gugger P.F."/>
            <person name="Sherman R."/>
            <person name="Stevens K."/>
            <person name="Langley C.H."/>
            <person name="Pellegrini M."/>
            <person name="Salzberg S.L."/>
        </authorList>
    </citation>
    <scope>NUCLEOTIDE SEQUENCE [LARGE SCALE GENOMIC DNA]</scope>
    <source>
        <strain evidence="2 3">cv. SW786</strain>
    </source>
</reference>
<dbReference type="EMBL" id="LRBV02000007">
    <property type="status" value="NOT_ANNOTATED_CDS"/>
    <property type="molecule type" value="Genomic_DNA"/>
</dbReference>
<proteinExistence type="predicted"/>
<dbReference type="InterPro" id="IPR004158">
    <property type="entry name" value="DUF247_pln"/>
</dbReference>
<organism evidence="2 3">
    <name type="scientific">Quercus lobata</name>
    <name type="common">Valley oak</name>
    <dbReference type="NCBI Taxonomy" id="97700"/>
    <lineage>
        <taxon>Eukaryota</taxon>
        <taxon>Viridiplantae</taxon>
        <taxon>Streptophyta</taxon>
        <taxon>Embryophyta</taxon>
        <taxon>Tracheophyta</taxon>
        <taxon>Spermatophyta</taxon>
        <taxon>Magnoliopsida</taxon>
        <taxon>eudicotyledons</taxon>
        <taxon>Gunneridae</taxon>
        <taxon>Pentapetalae</taxon>
        <taxon>rosids</taxon>
        <taxon>fabids</taxon>
        <taxon>Fagales</taxon>
        <taxon>Fagaceae</taxon>
        <taxon>Quercus</taxon>
    </lineage>
</organism>
<dbReference type="Proteomes" id="UP000594261">
    <property type="component" value="Chromosome 7"/>
</dbReference>
<keyword evidence="1" id="KW-0812">Transmembrane</keyword>
<protein>
    <submittedName>
        <fullName evidence="2">Uncharacterized protein</fullName>
    </submittedName>
</protein>
<keyword evidence="1" id="KW-0472">Membrane</keyword>
<dbReference type="EnsemblPlants" id="QL07p012152:mrna">
    <property type="protein sequence ID" value="QL07p012152:mrna"/>
    <property type="gene ID" value="QL07p012152"/>
</dbReference>
<dbReference type="PANTHER" id="PTHR31170:SF25">
    <property type="entry name" value="BNAA09G04570D PROTEIN"/>
    <property type="match status" value="1"/>
</dbReference>
<feature type="transmembrane region" description="Helical" evidence="1">
    <location>
        <begin position="474"/>
        <end position="498"/>
    </location>
</feature>
<evidence type="ECO:0000313" key="3">
    <source>
        <dbReference type="Proteomes" id="UP000594261"/>
    </source>
</evidence>
<keyword evidence="1" id="KW-1133">Transmembrane helix</keyword>
<reference evidence="2" key="2">
    <citation type="submission" date="2021-01" db="UniProtKB">
        <authorList>
            <consortium name="EnsemblPlants"/>
        </authorList>
    </citation>
    <scope>IDENTIFICATION</scope>
</reference>
<accession>A0A7N2M3D9</accession>
<dbReference type="OMA" id="NMVALEC"/>
<dbReference type="AlphaFoldDB" id="A0A7N2M3D9"/>
<evidence type="ECO:0000256" key="1">
    <source>
        <dbReference type="SAM" id="Phobius"/>
    </source>
</evidence>
<dbReference type="Gramene" id="QL07p012152:mrna">
    <property type="protein sequence ID" value="QL07p012152:mrna"/>
    <property type="gene ID" value="QL07p012152"/>
</dbReference>
<dbReference type="Pfam" id="PF03140">
    <property type="entry name" value="DUF247"/>
    <property type="match status" value="1"/>
</dbReference>